<accession>A0A183PXK6</accession>
<keyword evidence="3" id="KW-0963">Cytoplasm</keyword>
<dbReference type="EMBL" id="UZAL01041645">
    <property type="protein sequence ID" value="VDP78843.1"/>
    <property type="molecule type" value="Genomic_DNA"/>
</dbReference>
<comment type="subcellular location">
    <subcellularLocation>
        <location evidence="1">Cytoplasm</location>
        <location evidence="1">Cytoskeleton</location>
    </subcellularLocation>
</comment>
<sequence>MFRTPFHQSLIVISVYCRDCLDLSLVLQLFGAEIRHFVQQLKYYISCGVSKCVWENLVKQVQFIEDLGNPVNAHQPFLSNAFTRCLLDAESCPLLGQLGATFTSISDYTRLRQDFNTTLRHENGELN</sequence>
<dbReference type="Pfam" id="PF04130">
    <property type="entry name" value="GCP_C_terminal"/>
    <property type="match status" value="1"/>
</dbReference>
<dbReference type="GO" id="GO:0043015">
    <property type="term" value="F:gamma-tubulin binding"/>
    <property type="evidence" value="ECO:0007669"/>
    <property type="project" value="InterPro"/>
</dbReference>
<protein>
    <submittedName>
        <fullName evidence="6">Uncharacterized protein</fullName>
    </submittedName>
</protein>
<evidence type="ECO:0000256" key="1">
    <source>
        <dbReference type="ARBA" id="ARBA00004245"/>
    </source>
</evidence>
<evidence type="ECO:0000256" key="3">
    <source>
        <dbReference type="ARBA" id="ARBA00022490"/>
    </source>
</evidence>
<evidence type="ECO:0000256" key="2">
    <source>
        <dbReference type="ARBA" id="ARBA00010337"/>
    </source>
</evidence>
<dbReference type="STRING" id="31246.A0A183PXK6"/>
<organism evidence="6 7">
    <name type="scientific">Schistosoma mattheei</name>
    <dbReference type="NCBI Taxonomy" id="31246"/>
    <lineage>
        <taxon>Eukaryota</taxon>
        <taxon>Metazoa</taxon>
        <taxon>Spiralia</taxon>
        <taxon>Lophotrochozoa</taxon>
        <taxon>Platyhelminthes</taxon>
        <taxon>Trematoda</taxon>
        <taxon>Digenea</taxon>
        <taxon>Strigeidida</taxon>
        <taxon>Schistosomatoidea</taxon>
        <taxon>Schistosomatidae</taxon>
        <taxon>Schistosoma</taxon>
    </lineage>
</organism>
<evidence type="ECO:0000313" key="6">
    <source>
        <dbReference type="EMBL" id="VDP78843.1"/>
    </source>
</evidence>
<keyword evidence="4" id="KW-0493">Microtubule</keyword>
<proteinExistence type="inferred from homology"/>
<dbReference type="GO" id="GO:0005874">
    <property type="term" value="C:microtubule"/>
    <property type="evidence" value="ECO:0007669"/>
    <property type="project" value="UniProtKB-KW"/>
</dbReference>
<name>A0A183PXK6_9TREM</name>
<dbReference type="Proteomes" id="UP000269396">
    <property type="component" value="Unassembled WGS sequence"/>
</dbReference>
<keyword evidence="7" id="KW-1185">Reference proteome</keyword>
<dbReference type="AlphaFoldDB" id="A0A183PXK6"/>
<reference evidence="6 7" key="1">
    <citation type="submission" date="2018-11" db="EMBL/GenBank/DDBJ databases">
        <authorList>
            <consortium name="Pathogen Informatics"/>
        </authorList>
    </citation>
    <scope>NUCLEOTIDE SEQUENCE [LARGE SCALE GENOMIC DNA]</scope>
    <source>
        <strain>Denwood</strain>
        <strain evidence="7">Zambia</strain>
    </source>
</reference>
<evidence type="ECO:0000256" key="4">
    <source>
        <dbReference type="ARBA" id="ARBA00022701"/>
    </source>
</evidence>
<comment type="similarity">
    <text evidence="2">Belongs to the TUBGCP family.</text>
</comment>
<keyword evidence="5" id="KW-0206">Cytoskeleton</keyword>
<dbReference type="InterPro" id="IPR042241">
    <property type="entry name" value="GCP_C_sf"/>
</dbReference>
<evidence type="ECO:0000256" key="5">
    <source>
        <dbReference type="ARBA" id="ARBA00023212"/>
    </source>
</evidence>
<gene>
    <name evidence="6" type="ORF">SMTD_LOCUS19093</name>
</gene>
<evidence type="ECO:0000313" key="7">
    <source>
        <dbReference type="Proteomes" id="UP000269396"/>
    </source>
</evidence>
<dbReference type="InterPro" id="IPR040457">
    <property type="entry name" value="GCP_C"/>
</dbReference>
<dbReference type="Gene3D" id="1.20.120.1900">
    <property type="entry name" value="Gamma-tubulin complex, C-terminal domain"/>
    <property type="match status" value="1"/>
</dbReference>